<reference evidence="2 3" key="1">
    <citation type="submission" date="2023-10" db="EMBL/GenBank/DDBJ databases">
        <title>Rubellicoccus peritrichatus gen. nov., sp. nov., isolated from an algae of coral reef tank.</title>
        <authorList>
            <person name="Luo J."/>
        </authorList>
    </citation>
    <scope>NUCLEOTIDE SEQUENCE [LARGE SCALE GENOMIC DNA]</scope>
    <source>
        <strain evidence="2 3">CR14</strain>
    </source>
</reference>
<dbReference type="RefSeq" id="WP_317833387.1">
    <property type="nucleotide sequence ID" value="NZ_CP136920.1"/>
</dbReference>
<protein>
    <recommendedName>
        <fullName evidence="4">Verru_Chthon cassette protein A</fullName>
    </recommendedName>
</protein>
<dbReference type="Proteomes" id="UP001304300">
    <property type="component" value="Chromosome"/>
</dbReference>
<feature type="transmembrane region" description="Helical" evidence="1">
    <location>
        <begin position="25"/>
        <end position="45"/>
    </location>
</feature>
<keyword evidence="1" id="KW-1133">Transmembrane helix</keyword>
<sequence length="1329" mass="145446">MSNRSKFGRAELSGRSAQRLQRRNGFALIVAIGMLGFIVLILYSLSISTLVQTSTVTAQKAHTQAKLNALVGLNVALGNLQKQMGPDQRASASSWLLKSDGDPSTSALGAADDDPRRHWVGVWNTSEKAFDPGDSNYFDKTWVRNPNAEHMGWLVSKYDDSTYAGSIPQINTTLDADFFPVDPDVALLAGMNSLGGTNPGASVDVNDFVFAPKVDIEKDNAVTSDKYAYWISDEGQKAPINLVDDRYLDAASTGTRNNLMAPDGVGIASISGLGDYNLEDTSSGQAQAFDRVLYFSDAGHIENSAGADWGDVLPGYFHDIGLSSTMLQVDVRNGGLKKDLSFLFESDDADFNSSPFGGNPDSLRLDNPETDGSAYFDEYIKGPVSYLFKYPILDISNDAFVRGPTWHFLRDYYRLYKDIEEEDSNPVIASRSYRPNTVDYNYIAASDRYSDEHGNPTLHGMRLTYTNIMDSKDSSKSIDSRNNFVNVEVLPIQANEINQSPEYANIPRLTAHEVAPVVVRMFMVYSFVNVTPPDGVYRIDRDADGNPLVGVFNNGLQNPYQWQVKNDGPGSITAVKVQPIAVVWNPYNTRISFNAYKVQIGQPQFGIDLSWDEPISPSNPSHMGYNAAIGNIMSTAMPYNAGRASGTFRFIIGNPPDGSDSIVLEPGEQRIFSAAETYHNEEIEVGDQPLFLEPGWDTSGGIVLYRASSLARTRTFTRARNGGAGESQNNVPSPVVDNIPSQYAITLNDVYWVSDNRYRESRLDDDATIISQDWQDFLMTDTDSIAEGGDFLSEDHILRSIGGAYTKGSDSSIHDAFDSVGGYTLYPHDIGIGNGFPFMAIEVRLNPANTDAGVPSEMLGRTNPFAYLGLAKHSAETTAERYTVEVHDMHGAGSYNALRPESYSGGDKTYFGYGYSVSNGSQQSVLQEIPTAPLWSLGSLQHANISRSAYLPRNAIGNSQAPPYFASNELDLNEQLTNGYQNNNLRPTLYDISYLSNEALYDSYFFSSLSPESGNLDLSGQISSVFDPTHFRDGNPNLSNRRFAYIGEGNYADAQAELSQADGYLKTAAYWAPEGGFNVNSTSVTAWKAFIASNFGHTFDYYEGDGSFASGTADGAMFSRVALPNADIGTDSNAKDDWNAPIQLSDAEIDALAGAIVQEVKTRGPFLSLSDFINRRPGSTDNNQQLQGVLARAIDVADINDDISQNGDNFGDDWGLVSDLYEENAVGNSATGIPGWLTQADLLTPLAPYISVRSDTFVIRAYGEVAGFNDQVEGRAWCEALVQRLPDYVDSAENEPWDDVSAITPNGLNDTFGRGFKIVQFRWLNKDDV</sequence>
<dbReference type="EMBL" id="CP136920">
    <property type="protein sequence ID" value="WOO41046.1"/>
    <property type="molecule type" value="Genomic_DNA"/>
</dbReference>
<keyword evidence="1" id="KW-0812">Transmembrane</keyword>
<accession>A0AAQ3L8H7</accession>
<proteinExistence type="predicted"/>
<evidence type="ECO:0000313" key="2">
    <source>
        <dbReference type="EMBL" id="WOO41046.1"/>
    </source>
</evidence>
<keyword evidence="1" id="KW-0472">Membrane</keyword>
<organism evidence="2 3">
    <name type="scientific">Rubellicoccus peritrichatus</name>
    <dbReference type="NCBI Taxonomy" id="3080537"/>
    <lineage>
        <taxon>Bacteria</taxon>
        <taxon>Pseudomonadati</taxon>
        <taxon>Verrucomicrobiota</taxon>
        <taxon>Opitutia</taxon>
        <taxon>Puniceicoccales</taxon>
        <taxon>Cerasicoccaceae</taxon>
        <taxon>Rubellicoccus</taxon>
    </lineage>
</organism>
<dbReference type="KEGG" id="puo:RZN69_20695"/>
<evidence type="ECO:0000256" key="1">
    <source>
        <dbReference type="SAM" id="Phobius"/>
    </source>
</evidence>
<keyword evidence="3" id="KW-1185">Reference proteome</keyword>
<evidence type="ECO:0000313" key="3">
    <source>
        <dbReference type="Proteomes" id="UP001304300"/>
    </source>
</evidence>
<name>A0AAQ3L8H7_9BACT</name>
<gene>
    <name evidence="2" type="ORF">RZN69_20695</name>
</gene>
<evidence type="ECO:0008006" key="4">
    <source>
        <dbReference type="Google" id="ProtNLM"/>
    </source>
</evidence>